<keyword evidence="1" id="KW-0812">Transmembrane</keyword>
<dbReference type="EMBL" id="FNEB01000002">
    <property type="protein sequence ID" value="SDI35675.1"/>
    <property type="molecule type" value="Genomic_DNA"/>
</dbReference>
<organism evidence="3 4">
    <name type="scientific">Lutimaribacter saemankumensis</name>
    <dbReference type="NCBI Taxonomy" id="490829"/>
    <lineage>
        <taxon>Bacteria</taxon>
        <taxon>Pseudomonadati</taxon>
        <taxon>Pseudomonadota</taxon>
        <taxon>Alphaproteobacteria</taxon>
        <taxon>Rhodobacterales</taxon>
        <taxon>Roseobacteraceae</taxon>
        <taxon>Lutimaribacter</taxon>
    </lineage>
</organism>
<reference evidence="3 4" key="1">
    <citation type="submission" date="2016-10" db="EMBL/GenBank/DDBJ databases">
        <authorList>
            <person name="de Groot N.N."/>
        </authorList>
    </citation>
    <scope>NUCLEOTIDE SEQUENCE [LARGE SCALE GENOMIC DNA]</scope>
    <source>
        <strain evidence="3 4">DSM 28010</strain>
    </source>
</reference>
<dbReference type="RefSeq" id="WP_090027699.1">
    <property type="nucleotide sequence ID" value="NZ_FNEB01000002.1"/>
</dbReference>
<feature type="transmembrane region" description="Helical" evidence="1">
    <location>
        <begin position="12"/>
        <end position="32"/>
    </location>
</feature>
<feature type="transmembrane region" description="Helical" evidence="1">
    <location>
        <begin position="132"/>
        <end position="151"/>
    </location>
</feature>
<dbReference type="OrthoDB" id="8454209at2"/>
<keyword evidence="1" id="KW-1133">Transmembrane helix</keyword>
<dbReference type="STRING" id="490829.SAMN05421850_102309"/>
<accession>A0A1G8JX26</accession>
<dbReference type="Proteomes" id="UP000199340">
    <property type="component" value="Unassembled WGS sequence"/>
</dbReference>
<gene>
    <name evidence="3" type="ORF">SAMN05421850_102309</name>
</gene>
<feature type="domain" description="DUF1468" evidence="2">
    <location>
        <begin position="18"/>
        <end position="156"/>
    </location>
</feature>
<keyword evidence="1" id="KW-0472">Membrane</keyword>
<evidence type="ECO:0000313" key="3">
    <source>
        <dbReference type="EMBL" id="SDI35675.1"/>
    </source>
</evidence>
<dbReference type="InterPro" id="IPR009936">
    <property type="entry name" value="DUF1468"/>
</dbReference>
<dbReference type="Pfam" id="PF07331">
    <property type="entry name" value="TctB"/>
    <property type="match status" value="1"/>
</dbReference>
<proteinExistence type="predicted"/>
<name>A0A1G8JX26_9RHOB</name>
<feature type="transmembrane region" description="Helical" evidence="1">
    <location>
        <begin position="94"/>
        <end position="112"/>
    </location>
</feature>
<dbReference type="AlphaFoldDB" id="A0A1G8JX26"/>
<protein>
    <submittedName>
        <fullName evidence="3">Tripartite tricarboxylate transporter TctB family protein</fullName>
    </submittedName>
</protein>
<evidence type="ECO:0000313" key="4">
    <source>
        <dbReference type="Proteomes" id="UP000199340"/>
    </source>
</evidence>
<feature type="transmembrane region" description="Helical" evidence="1">
    <location>
        <begin position="52"/>
        <end position="73"/>
    </location>
</feature>
<evidence type="ECO:0000256" key="1">
    <source>
        <dbReference type="SAM" id="Phobius"/>
    </source>
</evidence>
<keyword evidence="4" id="KW-1185">Reference proteome</keyword>
<evidence type="ECO:0000259" key="2">
    <source>
        <dbReference type="Pfam" id="PF07331"/>
    </source>
</evidence>
<sequence>MSTPEERRWVGRLQGQVIFAIAFVVFSLLLLSQIGDQTKWVKRTAFFAQPRFWPAVGLGGMVVFGALHFWRLPRRRVRRTDVIEARIWAQPLEYALWFMAYVLMVPVIGYLPVTMAFVPAMVWRMGYRSKKLLWAGAAFGAIVVVVFKAFLQVKIPGAMLYEYLPGALRSFFILNF</sequence>